<dbReference type="OrthoDB" id="9812907at2"/>
<dbReference type="SUPFAM" id="SSF51735">
    <property type="entry name" value="NAD(P)-binding Rossmann-fold domains"/>
    <property type="match status" value="1"/>
</dbReference>
<keyword evidence="7" id="KW-1185">Reference proteome</keyword>
<sequence>MKIAFLGLGAMGSRMAMNIVKAGHELAVWNRSPGKADALVAAGATEAGNPREAAKGAQIVVAMVMDDAASRAVWTDEETGALAAMGEETVAVECSTLSPDWIAELSGHASAAGTAFIDAPVAGTLAPAEAGDLVILAGGNQLAIERAEAALDAMGKATHRAGPVGAGIATKLLVNGMLAAQEAAFAELLSLVEALGHDRERAFEIFCETPVASDMMRTYGRRMLDGAHEVQFPVDGILKDLGIISAAADRAGRDVPVTQGTTAGFKLAKGAGFGSADQSAILRAYERKAQ</sequence>
<dbReference type="PANTHER" id="PTHR43580">
    <property type="entry name" value="OXIDOREDUCTASE GLYR1-RELATED"/>
    <property type="match status" value="1"/>
</dbReference>
<evidence type="ECO:0000259" key="4">
    <source>
        <dbReference type="Pfam" id="PF03446"/>
    </source>
</evidence>
<dbReference type="InterPro" id="IPR006115">
    <property type="entry name" value="6PGDH_NADP-bd"/>
</dbReference>
<dbReference type="InterPro" id="IPR051265">
    <property type="entry name" value="HIBADH-related_NP60_sf"/>
</dbReference>
<dbReference type="PANTHER" id="PTHR43580:SF2">
    <property type="entry name" value="CYTOKINE-LIKE NUCLEAR FACTOR N-PAC"/>
    <property type="match status" value="1"/>
</dbReference>
<dbReference type="InterPro" id="IPR036291">
    <property type="entry name" value="NAD(P)-bd_dom_sf"/>
</dbReference>
<dbReference type="PROSITE" id="PS00895">
    <property type="entry name" value="3_HYDROXYISOBUT_DH"/>
    <property type="match status" value="1"/>
</dbReference>
<dbReference type="InterPro" id="IPR015815">
    <property type="entry name" value="HIBADH-related"/>
</dbReference>
<dbReference type="EMBL" id="FOMS01000002">
    <property type="protein sequence ID" value="SFD64952.1"/>
    <property type="molecule type" value="Genomic_DNA"/>
</dbReference>
<dbReference type="PIRSF" id="PIRSF000103">
    <property type="entry name" value="HIBADH"/>
    <property type="match status" value="1"/>
</dbReference>
<feature type="domain" description="3-hydroxyisobutyrate dehydrogenase-like NAD-binding" evidence="5">
    <location>
        <begin position="165"/>
        <end position="285"/>
    </location>
</feature>
<dbReference type="InterPro" id="IPR029154">
    <property type="entry name" value="HIBADH-like_NADP-bd"/>
</dbReference>
<protein>
    <submittedName>
        <fullName evidence="6">3-hydroxyisobutyrate dehydrogenase</fullName>
    </submittedName>
</protein>
<name>A0A1I1U2A1_9RHOB</name>
<organism evidence="6 7">
    <name type="scientific">Roseivivax sediminis</name>
    <dbReference type="NCBI Taxonomy" id="936889"/>
    <lineage>
        <taxon>Bacteria</taxon>
        <taxon>Pseudomonadati</taxon>
        <taxon>Pseudomonadota</taxon>
        <taxon>Alphaproteobacteria</taxon>
        <taxon>Rhodobacterales</taxon>
        <taxon>Roseobacteraceae</taxon>
        <taxon>Roseivivax</taxon>
    </lineage>
</organism>
<reference evidence="6 7" key="1">
    <citation type="submission" date="2016-10" db="EMBL/GenBank/DDBJ databases">
        <authorList>
            <person name="Varghese N."/>
            <person name="Submissions S."/>
        </authorList>
    </citation>
    <scope>NUCLEOTIDE SEQUENCE [LARGE SCALE GENOMIC DNA]</scope>
    <source>
        <strain evidence="7">YIM D21,KCTC 23444,ACCC 10710</strain>
    </source>
</reference>
<evidence type="ECO:0000313" key="7">
    <source>
        <dbReference type="Proteomes" id="UP000325289"/>
    </source>
</evidence>
<feature type="active site" evidence="3">
    <location>
        <position position="171"/>
    </location>
</feature>
<dbReference type="GO" id="GO:0051287">
    <property type="term" value="F:NAD binding"/>
    <property type="evidence" value="ECO:0007669"/>
    <property type="project" value="InterPro"/>
</dbReference>
<dbReference type="SUPFAM" id="SSF48179">
    <property type="entry name" value="6-phosphogluconate dehydrogenase C-terminal domain-like"/>
    <property type="match status" value="1"/>
</dbReference>
<dbReference type="GO" id="GO:0016491">
    <property type="term" value="F:oxidoreductase activity"/>
    <property type="evidence" value="ECO:0007669"/>
    <property type="project" value="UniProtKB-KW"/>
</dbReference>
<accession>A0A1I1U2A1</accession>
<evidence type="ECO:0000256" key="2">
    <source>
        <dbReference type="ARBA" id="ARBA00023027"/>
    </source>
</evidence>
<dbReference type="Pfam" id="PF14833">
    <property type="entry name" value="NAD_binding_11"/>
    <property type="match status" value="1"/>
</dbReference>
<dbReference type="InterPro" id="IPR013328">
    <property type="entry name" value="6PGD_dom2"/>
</dbReference>
<dbReference type="AlphaFoldDB" id="A0A1I1U2A1"/>
<evidence type="ECO:0000256" key="3">
    <source>
        <dbReference type="PIRSR" id="PIRSR000103-1"/>
    </source>
</evidence>
<keyword evidence="1" id="KW-0560">Oxidoreductase</keyword>
<evidence type="ECO:0000256" key="1">
    <source>
        <dbReference type="ARBA" id="ARBA00023002"/>
    </source>
</evidence>
<dbReference type="Gene3D" id="1.10.1040.10">
    <property type="entry name" value="N-(1-d-carboxylethyl)-l-norvaline Dehydrogenase, domain 2"/>
    <property type="match status" value="1"/>
</dbReference>
<dbReference type="Proteomes" id="UP000325289">
    <property type="component" value="Unassembled WGS sequence"/>
</dbReference>
<gene>
    <name evidence="6" type="ORF">SAMN04515678_102114</name>
</gene>
<dbReference type="InterPro" id="IPR008927">
    <property type="entry name" value="6-PGluconate_DH-like_C_sf"/>
</dbReference>
<proteinExistence type="predicted"/>
<evidence type="ECO:0000313" key="6">
    <source>
        <dbReference type="EMBL" id="SFD64952.1"/>
    </source>
</evidence>
<keyword evidence="2" id="KW-0520">NAD</keyword>
<dbReference type="InterPro" id="IPR002204">
    <property type="entry name" value="3-OH-isobutyrate_DH-rel_CS"/>
</dbReference>
<dbReference type="GO" id="GO:0050661">
    <property type="term" value="F:NADP binding"/>
    <property type="evidence" value="ECO:0007669"/>
    <property type="project" value="InterPro"/>
</dbReference>
<feature type="domain" description="6-phosphogluconate dehydrogenase NADP-binding" evidence="4">
    <location>
        <begin position="2"/>
        <end position="158"/>
    </location>
</feature>
<dbReference type="RefSeq" id="WP_149754530.1">
    <property type="nucleotide sequence ID" value="NZ_FOMS01000002.1"/>
</dbReference>
<dbReference type="Gene3D" id="3.40.50.720">
    <property type="entry name" value="NAD(P)-binding Rossmann-like Domain"/>
    <property type="match status" value="1"/>
</dbReference>
<dbReference type="Pfam" id="PF03446">
    <property type="entry name" value="NAD_binding_2"/>
    <property type="match status" value="1"/>
</dbReference>
<dbReference type="GO" id="GO:0016054">
    <property type="term" value="P:organic acid catabolic process"/>
    <property type="evidence" value="ECO:0007669"/>
    <property type="project" value="UniProtKB-ARBA"/>
</dbReference>
<evidence type="ECO:0000259" key="5">
    <source>
        <dbReference type="Pfam" id="PF14833"/>
    </source>
</evidence>